<evidence type="ECO:0000256" key="2">
    <source>
        <dbReference type="ARBA" id="ARBA00005745"/>
    </source>
</evidence>
<evidence type="ECO:0000256" key="7">
    <source>
        <dbReference type="ARBA" id="ARBA00022989"/>
    </source>
</evidence>
<evidence type="ECO:0000313" key="11">
    <source>
        <dbReference type="Proteomes" id="UP000276506"/>
    </source>
</evidence>
<dbReference type="OrthoDB" id="9805682at2"/>
<gene>
    <name evidence="10" type="ORF">EGJ28_09580</name>
</gene>
<dbReference type="PANTHER" id="PTHR30012">
    <property type="entry name" value="GENERAL SECRETION PATHWAY PROTEIN"/>
    <property type="match status" value="1"/>
</dbReference>
<dbReference type="PROSITE" id="PS00874">
    <property type="entry name" value="T2SP_F"/>
    <property type="match status" value="1"/>
</dbReference>
<keyword evidence="4" id="KW-1003">Cell membrane</keyword>
<keyword evidence="5" id="KW-0997">Cell inner membrane</keyword>
<evidence type="ECO:0000256" key="8">
    <source>
        <dbReference type="ARBA" id="ARBA00023136"/>
    </source>
</evidence>
<dbReference type="InterPro" id="IPR001992">
    <property type="entry name" value="T2SS_GspF/T4SS_PilC_CS"/>
</dbReference>
<dbReference type="GO" id="GO:0005886">
    <property type="term" value="C:plasma membrane"/>
    <property type="evidence" value="ECO:0007669"/>
    <property type="project" value="UniProtKB-SubCell"/>
</dbReference>
<dbReference type="PANTHER" id="PTHR30012:SF7">
    <property type="entry name" value="PROTEIN TRANSPORT PROTEIN HOFC HOMOLOG"/>
    <property type="match status" value="1"/>
</dbReference>
<reference evidence="10 11" key="1">
    <citation type="submission" date="2018-10" db="EMBL/GenBank/DDBJ databases">
        <title>Transmission dynamics of multidrug resistant bacteria on intensive care unit surfaces.</title>
        <authorList>
            <person name="D'Souza A.W."/>
            <person name="Potter R.F."/>
            <person name="Wallace M."/>
            <person name="Shupe A."/>
            <person name="Patel S."/>
            <person name="Sun S."/>
            <person name="Gul D."/>
            <person name="Kwon J.H."/>
            <person name="Andleeb S."/>
            <person name="Burnham C.-A.D."/>
            <person name="Dantas G."/>
        </authorList>
    </citation>
    <scope>NUCLEOTIDE SEQUENCE [LARGE SCALE GENOMIC DNA]</scope>
    <source>
        <strain evidence="10 11">PX_177</strain>
    </source>
</reference>
<organism evidence="10 11">
    <name type="scientific">Stutzerimonas xanthomarina</name>
    <dbReference type="NCBI Taxonomy" id="271420"/>
    <lineage>
        <taxon>Bacteria</taxon>
        <taxon>Pseudomonadati</taxon>
        <taxon>Pseudomonadota</taxon>
        <taxon>Gammaproteobacteria</taxon>
        <taxon>Pseudomonadales</taxon>
        <taxon>Pseudomonadaceae</taxon>
        <taxon>Stutzerimonas</taxon>
    </lineage>
</organism>
<comment type="subcellular location">
    <subcellularLocation>
        <location evidence="1 9">Cell inner membrane</location>
        <topology evidence="1 9">Multi-pass membrane protein</topology>
    </subcellularLocation>
</comment>
<dbReference type="InterPro" id="IPR042094">
    <property type="entry name" value="T2SS_GspF_sf"/>
</dbReference>
<keyword evidence="3 9" id="KW-0813">Transport</keyword>
<dbReference type="InterPro" id="IPR018076">
    <property type="entry name" value="T2SS_GspF_dom"/>
</dbReference>
<dbReference type="AlphaFoldDB" id="A0A098FSQ6"/>
<keyword evidence="8" id="KW-0472">Membrane</keyword>
<name>A0A098FSQ6_9GAMM</name>
<evidence type="ECO:0000256" key="1">
    <source>
        <dbReference type="ARBA" id="ARBA00004429"/>
    </source>
</evidence>
<evidence type="ECO:0000256" key="9">
    <source>
        <dbReference type="RuleBase" id="RU003923"/>
    </source>
</evidence>
<evidence type="ECO:0000313" key="10">
    <source>
        <dbReference type="EMBL" id="RRV11651.1"/>
    </source>
</evidence>
<dbReference type="PRINTS" id="PR00812">
    <property type="entry name" value="BCTERIALGSPF"/>
</dbReference>
<protein>
    <submittedName>
        <fullName evidence="10">Type II secretion system F family protein</fullName>
    </submittedName>
</protein>
<evidence type="ECO:0000256" key="6">
    <source>
        <dbReference type="ARBA" id="ARBA00022692"/>
    </source>
</evidence>
<dbReference type="Proteomes" id="UP000276506">
    <property type="component" value="Unassembled WGS sequence"/>
</dbReference>
<dbReference type="STRING" id="271420.SAMN05216535_3637"/>
<sequence>MAQKAIKTSVFTWEGTNKQGAKIKGELNGVSPAMVKAQLRKQGVNPQKVRKKSVSLFSAGKKIKPMDIALFTRQMATMMKAGVPLLQSFDIIGEGFDNPNMRKLVDDLKQEVAAGNSFATALRKKPQYFDDLYCNLVDSGEQSGSLETLLDRVATYKEKTEALKAKIKKAMNYPIAVVLVAIIVSAILLIKVVPQFQDVFANFGAELPAFTLMVIGLSEALQAWWHVVLLVMFGAAYAFKTAHGKSERFRNGFDRFLLKIPVVGDILYKSAVARFARTLATTFAAGVPLVDALDSVAGATGNVVFRNATMKVKADVSSGMQLNFSMRTTGTFPSMAIQMTAIGEESGSLDEMLAKVATFYEDEVDNMVDGLTALMEPMIMAVLGVLVGGLIIAMYLPIFQLGAVV</sequence>
<comment type="caution">
    <text evidence="10">The sequence shown here is derived from an EMBL/GenBank/DDBJ whole genome shotgun (WGS) entry which is preliminary data.</text>
</comment>
<accession>A0A098FSQ6</accession>
<keyword evidence="6 9" id="KW-0812">Transmembrane</keyword>
<proteinExistence type="inferred from homology"/>
<dbReference type="GO" id="GO:0015628">
    <property type="term" value="P:protein secretion by the type II secretion system"/>
    <property type="evidence" value="ECO:0007669"/>
    <property type="project" value="TreeGrafter"/>
</dbReference>
<dbReference type="Gene3D" id="1.20.81.30">
    <property type="entry name" value="Type II secretion system (T2SS), domain F"/>
    <property type="match status" value="2"/>
</dbReference>
<evidence type="ECO:0000256" key="3">
    <source>
        <dbReference type="ARBA" id="ARBA00022448"/>
    </source>
</evidence>
<dbReference type="Pfam" id="PF00482">
    <property type="entry name" value="T2SSF"/>
    <property type="match status" value="2"/>
</dbReference>
<evidence type="ECO:0000256" key="5">
    <source>
        <dbReference type="ARBA" id="ARBA00022519"/>
    </source>
</evidence>
<evidence type="ECO:0000256" key="4">
    <source>
        <dbReference type="ARBA" id="ARBA00022475"/>
    </source>
</evidence>
<dbReference type="FunFam" id="1.20.81.30:FF:000001">
    <property type="entry name" value="Type II secretion system protein F"/>
    <property type="match status" value="2"/>
</dbReference>
<dbReference type="InterPro" id="IPR003004">
    <property type="entry name" value="GspF/PilC"/>
</dbReference>
<dbReference type="EMBL" id="RHQL01000004">
    <property type="protein sequence ID" value="RRV11651.1"/>
    <property type="molecule type" value="Genomic_DNA"/>
</dbReference>
<comment type="similarity">
    <text evidence="2 9">Belongs to the GSP F family.</text>
</comment>
<keyword evidence="7" id="KW-1133">Transmembrane helix</keyword>
<dbReference type="RefSeq" id="WP_003302807.1">
    <property type="nucleotide sequence ID" value="NZ_RHQL01000004.1"/>
</dbReference>